<evidence type="ECO:0000313" key="3">
    <source>
        <dbReference type="Proteomes" id="UP001597545"/>
    </source>
</evidence>
<dbReference type="Proteomes" id="UP001597545">
    <property type="component" value="Unassembled WGS sequence"/>
</dbReference>
<dbReference type="RefSeq" id="WP_380903171.1">
    <property type="nucleotide sequence ID" value="NZ_JBHUEG010000007.1"/>
</dbReference>
<reference evidence="3" key="1">
    <citation type="journal article" date="2019" name="Int. J. Syst. Evol. Microbiol.">
        <title>The Global Catalogue of Microorganisms (GCM) 10K type strain sequencing project: providing services to taxonomists for standard genome sequencing and annotation.</title>
        <authorList>
            <consortium name="The Broad Institute Genomics Platform"/>
            <consortium name="The Broad Institute Genome Sequencing Center for Infectious Disease"/>
            <person name="Wu L."/>
            <person name="Ma J."/>
        </authorList>
    </citation>
    <scope>NUCLEOTIDE SEQUENCE [LARGE SCALE GENOMIC DNA]</scope>
    <source>
        <strain evidence="3">KCTC 42662</strain>
    </source>
</reference>
<gene>
    <name evidence="2" type="ORF">ACFSR5_04060</name>
</gene>
<comment type="caution">
    <text evidence="2">The sequence shown here is derived from an EMBL/GenBank/DDBJ whole genome shotgun (WGS) entry which is preliminary data.</text>
</comment>
<proteinExistence type="predicted"/>
<organism evidence="2 3">
    <name type="scientific">Sphingobacterium suaedae</name>
    <dbReference type="NCBI Taxonomy" id="1686402"/>
    <lineage>
        <taxon>Bacteria</taxon>
        <taxon>Pseudomonadati</taxon>
        <taxon>Bacteroidota</taxon>
        <taxon>Sphingobacteriia</taxon>
        <taxon>Sphingobacteriales</taxon>
        <taxon>Sphingobacteriaceae</taxon>
        <taxon>Sphingobacterium</taxon>
    </lineage>
</organism>
<dbReference type="EMBL" id="JBHULR010000003">
    <property type="protein sequence ID" value="MFD2546819.1"/>
    <property type="molecule type" value="Genomic_DNA"/>
</dbReference>
<keyword evidence="3" id="KW-1185">Reference proteome</keyword>
<name>A0ABW5KF61_9SPHI</name>
<accession>A0ABW5KF61</accession>
<feature type="compositionally biased region" description="Basic and acidic residues" evidence="1">
    <location>
        <begin position="1"/>
        <end position="17"/>
    </location>
</feature>
<protein>
    <submittedName>
        <fullName evidence="2">Uncharacterized protein</fullName>
    </submittedName>
</protein>
<evidence type="ECO:0000256" key="1">
    <source>
        <dbReference type="SAM" id="MobiDB-lite"/>
    </source>
</evidence>
<evidence type="ECO:0000313" key="2">
    <source>
        <dbReference type="EMBL" id="MFD2546819.1"/>
    </source>
</evidence>
<feature type="region of interest" description="Disordered" evidence="1">
    <location>
        <begin position="1"/>
        <end position="41"/>
    </location>
</feature>
<sequence>MTVDGHRVELFSRKDIESDQWNATAGKPLGTKEKPKRSMPV</sequence>